<evidence type="ECO:0000313" key="2">
    <source>
        <dbReference type="Proteomes" id="UP000800036"/>
    </source>
</evidence>
<accession>A0A6A5USU0</accession>
<organism evidence="1 2">
    <name type="scientific">Bimuria novae-zelandiae CBS 107.79</name>
    <dbReference type="NCBI Taxonomy" id="1447943"/>
    <lineage>
        <taxon>Eukaryota</taxon>
        <taxon>Fungi</taxon>
        <taxon>Dikarya</taxon>
        <taxon>Ascomycota</taxon>
        <taxon>Pezizomycotina</taxon>
        <taxon>Dothideomycetes</taxon>
        <taxon>Pleosporomycetidae</taxon>
        <taxon>Pleosporales</taxon>
        <taxon>Massarineae</taxon>
        <taxon>Didymosphaeriaceae</taxon>
        <taxon>Bimuria</taxon>
    </lineage>
</organism>
<gene>
    <name evidence="1" type="ORF">BU23DRAFT_485302</name>
</gene>
<reference evidence="1" key="1">
    <citation type="journal article" date="2020" name="Stud. Mycol.">
        <title>101 Dothideomycetes genomes: a test case for predicting lifestyles and emergence of pathogens.</title>
        <authorList>
            <person name="Haridas S."/>
            <person name="Albert R."/>
            <person name="Binder M."/>
            <person name="Bloem J."/>
            <person name="Labutti K."/>
            <person name="Salamov A."/>
            <person name="Andreopoulos B."/>
            <person name="Baker S."/>
            <person name="Barry K."/>
            <person name="Bills G."/>
            <person name="Bluhm B."/>
            <person name="Cannon C."/>
            <person name="Castanera R."/>
            <person name="Culley D."/>
            <person name="Daum C."/>
            <person name="Ezra D."/>
            <person name="Gonzalez J."/>
            <person name="Henrissat B."/>
            <person name="Kuo A."/>
            <person name="Liang C."/>
            <person name="Lipzen A."/>
            <person name="Lutzoni F."/>
            <person name="Magnuson J."/>
            <person name="Mondo S."/>
            <person name="Nolan M."/>
            <person name="Ohm R."/>
            <person name="Pangilinan J."/>
            <person name="Park H.-J."/>
            <person name="Ramirez L."/>
            <person name="Alfaro M."/>
            <person name="Sun H."/>
            <person name="Tritt A."/>
            <person name="Yoshinaga Y."/>
            <person name="Zwiers L.-H."/>
            <person name="Turgeon B."/>
            <person name="Goodwin S."/>
            <person name="Spatafora J."/>
            <person name="Crous P."/>
            <person name="Grigoriev I."/>
        </authorList>
    </citation>
    <scope>NUCLEOTIDE SEQUENCE</scope>
    <source>
        <strain evidence="1">CBS 107.79</strain>
    </source>
</reference>
<sequence>NVDFNNVNAPKDHIKATYNMAYTKILKYLYKLKDALAYYAACRLHPHTKGLMDKIWAVPLNYDEDLYKGCYTYKGWLNNCHVGF</sequence>
<name>A0A6A5USU0_9PLEO</name>
<dbReference type="AlphaFoldDB" id="A0A6A5USU0"/>
<proteinExistence type="predicted"/>
<keyword evidence="2" id="KW-1185">Reference proteome</keyword>
<protein>
    <submittedName>
        <fullName evidence="1">Uncharacterized protein</fullName>
    </submittedName>
</protein>
<dbReference type="EMBL" id="ML976740">
    <property type="protein sequence ID" value="KAF1966852.1"/>
    <property type="molecule type" value="Genomic_DNA"/>
</dbReference>
<feature type="non-terminal residue" evidence="1">
    <location>
        <position position="1"/>
    </location>
</feature>
<dbReference type="Proteomes" id="UP000800036">
    <property type="component" value="Unassembled WGS sequence"/>
</dbReference>
<evidence type="ECO:0000313" key="1">
    <source>
        <dbReference type="EMBL" id="KAF1966852.1"/>
    </source>
</evidence>